<protein>
    <recommendedName>
        <fullName evidence="6">mitogen-activated protein kinase kinase</fullName>
        <ecNumber evidence="6">2.7.12.2</ecNumber>
    </recommendedName>
</protein>
<feature type="domain" description="Protein kinase" evidence="9">
    <location>
        <begin position="210"/>
        <end position="477"/>
    </location>
</feature>
<reference key="2">
    <citation type="submission" date="2011-08" db="EMBL/GenBank/DDBJ databases">
        <title>Genome sequence of Naumovozyma castellii.</title>
        <authorList>
            <person name="Gordon J.L."/>
            <person name="Armisen D."/>
            <person name="Proux-Wera E."/>
            <person name="OhEigeartaigh S.S."/>
            <person name="Byrne K.P."/>
            <person name="Wolfe K.H."/>
        </authorList>
    </citation>
    <scope>NUCLEOTIDE SEQUENCE</scope>
    <source>
        <strain>Type strain:CBS 4309</strain>
    </source>
</reference>
<dbReference type="SMART" id="SM00220">
    <property type="entry name" value="S_TKc"/>
    <property type="match status" value="1"/>
</dbReference>
<dbReference type="PROSITE" id="PS00107">
    <property type="entry name" value="PROTEIN_KINASE_ATP"/>
    <property type="match status" value="1"/>
</dbReference>
<dbReference type="SUPFAM" id="SSF56112">
    <property type="entry name" value="Protein kinase-like (PK-like)"/>
    <property type="match status" value="1"/>
</dbReference>
<evidence type="ECO:0000259" key="9">
    <source>
        <dbReference type="PROSITE" id="PS50011"/>
    </source>
</evidence>
<dbReference type="Proteomes" id="UP000001640">
    <property type="component" value="Chromosome 2"/>
</dbReference>
<evidence type="ECO:0000256" key="5">
    <source>
        <dbReference type="ARBA" id="ARBA00038035"/>
    </source>
</evidence>
<dbReference type="PANTHER" id="PTHR48013">
    <property type="entry name" value="DUAL SPECIFICITY MITOGEN-ACTIVATED PROTEIN KINASE KINASE 5-RELATED"/>
    <property type="match status" value="1"/>
</dbReference>
<feature type="compositionally biased region" description="Polar residues" evidence="8">
    <location>
        <begin position="28"/>
        <end position="52"/>
    </location>
</feature>
<dbReference type="STRING" id="1064592.G0VBA5"/>
<keyword evidence="1" id="KW-0808">Transferase</keyword>
<dbReference type="FunFam" id="1.10.510.10:FF:000263">
    <property type="entry name" value="MAP kinase skh1/pek1"/>
    <property type="match status" value="1"/>
</dbReference>
<evidence type="ECO:0000313" key="10">
    <source>
        <dbReference type="EMBL" id="CCC68229.1"/>
    </source>
</evidence>
<evidence type="ECO:0000256" key="2">
    <source>
        <dbReference type="ARBA" id="ARBA00022741"/>
    </source>
</evidence>
<feature type="region of interest" description="Disordered" evidence="8">
    <location>
        <begin position="1"/>
        <end position="118"/>
    </location>
</feature>
<feature type="binding site" evidence="7">
    <location>
        <position position="239"/>
    </location>
    <ligand>
        <name>ATP</name>
        <dbReference type="ChEBI" id="CHEBI:30616"/>
    </ligand>
</feature>
<dbReference type="AlphaFoldDB" id="G0VBA5"/>
<organism evidence="10 11">
    <name type="scientific">Naumovozyma castellii</name>
    <name type="common">Yeast</name>
    <name type="synonym">Saccharomyces castellii</name>
    <dbReference type="NCBI Taxonomy" id="27288"/>
    <lineage>
        <taxon>Eukaryota</taxon>
        <taxon>Fungi</taxon>
        <taxon>Dikarya</taxon>
        <taxon>Ascomycota</taxon>
        <taxon>Saccharomycotina</taxon>
        <taxon>Saccharomycetes</taxon>
        <taxon>Saccharomycetales</taxon>
        <taxon>Saccharomycetaceae</taxon>
        <taxon>Naumovozyma</taxon>
    </lineage>
</organism>
<feature type="compositionally biased region" description="Low complexity" evidence="8">
    <location>
        <begin position="55"/>
        <end position="78"/>
    </location>
</feature>
<dbReference type="GO" id="GO:0000196">
    <property type="term" value="P:cell integrity MAPK cascade"/>
    <property type="evidence" value="ECO:0007669"/>
    <property type="project" value="EnsemblFungi"/>
</dbReference>
<dbReference type="GO" id="GO:0005935">
    <property type="term" value="C:cellular bud neck"/>
    <property type="evidence" value="ECO:0007669"/>
    <property type="project" value="EnsemblFungi"/>
</dbReference>
<dbReference type="GO" id="GO:0004708">
    <property type="term" value="F:MAP kinase kinase activity"/>
    <property type="evidence" value="ECO:0007669"/>
    <property type="project" value="UniProtKB-EC"/>
</dbReference>
<reference evidence="10 11" key="1">
    <citation type="journal article" date="2011" name="Proc. Natl. Acad. Sci. U.S.A.">
        <title>Evolutionary erosion of yeast sex chromosomes by mating-type switching accidents.</title>
        <authorList>
            <person name="Gordon J.L."/>
            <person name="Armisen D."/>
            <person name="Proux-Wera E."/>
            <person name="Oheigeartaigh S.S."/>
            <person name="Byrne K.P."/>
            <person name="Wolfe K.H."/>
        </authorList>
    </citation>
    <scope>NUCLEOTIDE SEQUENCE [LARGE SCALE GENOMIC DNA]</scope>
    <source>
        <strain evidence="11">ATCC 76901 / BCRC 22586 / CBS 4309 / NBRC 1992 / NRRL Y-12630</strain>
    </source>
</reference>
<evidence type="ECO:0000256" key="8">
    <source>
        <dbReference type="SAM" id="MobiDB-lite"/>
    </source>
</evidence>
<accession>G0VBA5</accession>
<evidence type="ECO:0000256" key="3">
    <source>
        <dbReference type="ARBA" id="ARBA00022777"/>
    </source>
</evidence>
<evidence type="ECO:0000256" key="7">
    <source>
        <dbReference type="PROSITE-ProRule" id="PRU10141"/>
    </source>
</evidence>
<dbReference type="EC" id="2.7.12.2" evidence="6"/>
<evidence type="ECO:0000256" key="1">
    <source>
        <dbReference type="ARBA" id="ARBA00022679"/>
    </source>
</evidence>
<dbReference type="eggNOG" id="KOG0581">
    <property type="taxonomic scope" value="Eukaryota"/>
</dbReference>
<evidence type="ECO:0000256" key="4">
    <source>
        <dbReference type="ARBA" id="ARBA00022840"/>
    </source>
</evidence>
<dbReference type="EMBL" id="HE576753">
    <property type="protein sequence ID" value="CCC68229.1"/>
    <property type="molecule type" value="Genomic_DNA"/>
</dbReference>
<keyword evidence="11" id="KW-1185">Reference proteome</keyword>
<dbReference type="InterPro" id="IPR008271">
    <property type="entry name" value="Ser/Thr_kinase_AS"/>
</dbReference>
<dbReference type="HOGENOM" id="CLU_000288_63_23_1"/>
<dbReference type="KEGG" id="ncs:NCAS_0B01450"/>
<dbReference type="Pfam" id="PF00069">
    <property type="entry name" value="Pkinase"/>
    <property type="match status" value="1"/>
</dbReference>
<dbReference type="OrthoDB" id="10252354at2759"/>
<dbReference type="Gene3D" id="1.10.510.10">
    <property type="entry name" value="Transferase(Phosphotransferase) domain 1"/>
    <property type="match status" value="1"/>
</dbReference>
<dbReference type="GO" id="GO:0060237">
    <property type="term" value="P:regulation of fungal-type cell wall organization"/>
    <property type="evidence" value="ECO:0007669"/>
    <property type="project" value="EnsemblFungi"/>
</dbReference>
<dbReference type="InterPro" id="IPR000719">
    <property type="entry name" value="Prot_kinase_dom"/>
</dbReference>
<keyword evidence="2 7" id="KW-0547">Nucleotide-binding</keyword>
<keyword evidence="4 7" id="KW-0067">ATP-binding</keyword>
<dbReference type="PROSITE" id="PS50011">
    <property type="entry name" value="PROTEIN_KINASE_DOM"/>
    <property type="match status" value="1"/>
</dbReference>
<dbReference type="RefSeq" id="XP_003674605.1">
    <property type="nucleotide sequence ID" value="XM_003674557.1"/>
</dbReference>
<dbReference type="InterPro" id="IPR017441">
    <property type="entry name" value="Protein_kinase_ATP_BS"/>
</dbReference>
<sequence>MASLFRPPEQTKRNVHQPKLRLPPLFNENINTNEIQLSTDGTNTPKSSSNLNLPMYSSMSSISPSPSIYGPKSSSSIKSMKRRPIPPPIPSVPILHGSSPRESPIRSPYRPPPTMTPTELSAAVKDLEIKDSTNTPTTLTTNNNQESIYKRKDLNQSVDSYYSTLLSVYDEQSHSNVTSPLKDEPLSLEGKDIDQLDCEMWEKADMKEKIVSLGVLGEGAGGSVEKCKLKHGKKVFALKIVNTLNTDPEFQKQIFRELQFNKSFKSDYIVRYYGMFNDVNSSSIYIAMEYMGGKSLEAVYKNLLSRGGRISEKVLGKISESVLRGLSYLHEQKVIHRDIKPQNILFNEKGQVKLCDFGVSGEAVNSLATTFTGTSFYMAPERIQGQPYSVTCDIWSLGLTILEVAQGRFPFGSDKITATIAPIELLVLILTFNPELKDEPELNITWSKAFKSFIHFCLKKDPHERPSPRQMIDHPWIQGQMKKKVNMENFIKKCWEVVGADEEHN</sequence>
<comment type="similarity">
    <text evidence="5">Belongs to the protein kinase superfamily. STE Ser/Thr protein kinase family. MAP kinase kinase subfamily.</text>
</comment>
<dbReference type="OMA" id="RYVQSMK"/>
<dbReference type="GeneID" id="96901791"/>
<keyword evidence="3" id="KW-0418">Kinase</keyword>
<gene>
    <name evidence="10" type="primary">NCAS0B01450</name>
    <name evidence="10" type="ordered locus">NCAS_0B01450</name>
</gene>
<dbReference type="InterPro" id="IPR011009">
    <property type="entry name" value="Kinase-like_dom_sf"/>
</dbReference>
<dbReference type="GO" id="GO:0005737">
    <property type="term" value="C:cytoplasm"/>
    <property type="evidence" value="ECO:0007669"/>
    <property type="project" value="EnsemblFungi"/>
</dbReference>
<dbReference type="GO" id="GO:0043332">
    <property type="term" value="C:mating projection tip"/>
    <property type="evidence" value="ECO:0007669"/>
    <property type="project" value="EnsemblFungi"/>
</dbReference>
<dbReference type="GO" id="GO:0005934">
    <property type="term" value="C:cellular bud tip"/>
    <property type="evidence" value="ECO:0007669"/>
    <property type="project" value="EnsemblFungi"/>
</dbReference>
<dbReference type="PANTHER" id="PTHR48013:SF6">
    <property type="entry name" value="MAP KINASE KINASE MKK1_SSP32-RELATED"/>
    <property type="match status" value="1"/>
</dbReference>
<dbReference type="GO" id="GO:0000425">
    <property type="term" value="P:pexophagy"/>
    <property type="evidence" value="ECO:0007669"/>
    <property type="project" value="EnsemblFungi"/>
</dbReference>
<proteinExistence type="inferred from homology"/>
<dbReference type="FunCoup" id="G0VBA5">
    <property type="interactions" value="569"/>
</dbReference>
<name>G0VBA5_NAUCA</name>
<dbReference type="GO" id="GO:0005524">
    <property type="term" value="F:ATP binding"/>
    <property type="evidence" value="ECO:0007669"/>
    <property type="project" value="UniProtKB-UniRule"/>
</dbReference>
<evidence type="ECO:0000313" key="11">
    <source>
        <dbReference type="Proteomes" id="UP000001640"/>
    </source>
</evidence>
<dbReference type="InParanoid" id="G0VBA5"/>
<dbReference type="Gene3D" id="3.30.200.20">
    <property type="entry name" value="Phosphorylase Kinase, domain 1"/>
    <property type="match status" value="1"/>
</dbReference>
<dbReference type="PROSITE" id="PS00108">
    <property type="entry name" value="PROTEIN_KINASE_ST"/>
    <property type="match status" value="1"/>
</dbReference>
<evidence type="ECO:0000256" key="6">
    <source>
        <dbReference type="ARBA" id="ARBA00038999"/>
    </source>
</evidence>